<evidence type="ECO:0000313" key="9">
    <source>
        <dbReference type="EMBL" id="MBM7619316.1"/>
    </source>
</evidence>
<keyword evidence="7" id="KW-0028">Amino-acid biosynthesis</keyword>
<sequence>MAVKVKSRKILQMVTAYPLGKSVFDLQKEMGLPSIINLSEIENVFGCSPYVKNHLTQQLDHLFTYPDGSARLLTAKLAEFLNVKSDRLFIGNGSDEIIRLLLRAFLNAGDEAVMAEITFPRYKTNVTIEGGRPVLVPLIEGKHDLDGMLLSITEKTKLIFVCNPNNPTGTIVEKKKLDDFISKVPEHILVVLDEAYYEYVMNDEYLQSVPYLKKYSNLVILRTFSKVYGLAGLRIGYGLMDPFIAEELNKVKEVFNVNQLAQAAAISALDDQEFRVECVERNEEGKRFLENELTKMGYTFFPTHANFMMIHTGQPGDVVRNELLKNGILVKSGSALGYPDAIRVTISSMQDNHYFIKCLKNIESGNGGIS</sequence>
<keyword evidence="4 7" id="KW-0808">Transferase</keyword>
<dbReference type="Gene3D" id="3.90.1150.10">
    <property type="entry name" value="Aspartate Aminotransferase, domain 1"/>
    <property type="match status" value="1"/>
</dbReference>
<name>A0ABS2NXB4_9BACI</name>
<dbReference type="InterPro" id="IPR050106">
    <property type="entry name" value="HistidinolP_aminotransfase"/>
</dbReference>
<comment type="similarity">
    <text evidence="7">Belongs to the class-II pyridoxal-phosphate-dependent aminotransferase family. Histidinol-phosphate aminotransferase subfamily.</text>
</comment>
<feature type="modified residue" description="N6-(pyridoxal phosphate)lysine" evidence="7">
    <location>
        <position position="226"/>
    </location>
</feature>
<dbReference type="EMBL" id="JAFBED010000002">
    <property type="protein sequence ID" value="MBM7619316.1"/>
    <property type="molecule type" value="Genomic_DNA"/>
</dbReference>
<keyword evidence="5 7" id="KW-0663">Pyridoxal phosphate</keyword>
<dbReference type="CDD" id="cd00609">
    <property type="entry name" value="AAT_like"/>
    <property type="match status" value="1"/>
</dbReference>
<evidence type="ECO:0000313" key="10">
    <source>
        <dbReference type="Proteomes" id="UP000737402"/>
    </source>
</evidence>
<dbReference type="InterPro" id="IPR015421">
    <property type="entry name" value="PyrdxlP-dep_Trfase_major"/>
</dbReference>
<comment type="pathway">
    <text evidence="7">Amino-acid biosynthesis; L-histidine biosynthesis; L-histidine from 5-phospho-alpha-D-ribose 1-diphosphate: step 7/9.</text>
</comment>
<dbReference type="EC" id="2.6.1.9" evidence="7"/>
<protein>
    <recommendedName>
        <fullName evidence="7">Histidinol-phosphate aminotransferase</fullName>
        <ecNumber evidence="7">2.6.1.9</ecNumber>
    </recommendedName>
    <alternativeName>
        <fullName evidence="7">Imidazole acetol-phosphate transaminase</fullName>
    </alternativeName>
</protein>
<organism evidence="9 10">
    <name type="scientific">Sutcliffiella tianshenii</name>
    <dbReference type="NCBI Taxonomy" id="1463404"/>
    <lineage>
        <taxon>Bacteria</taxon>
        <taxon>Bacillati</taxon>
        <taxon>Bacillota</taxon>
        <taxon>Bacilli</taxon>
        <taxon>Bacillales</taxon>
        <taxon>Bacillaceae</taxon>
        <taxon>Sutcliffiella</taxon>
    </lineage>
</organism>
<dbReference type="InterPro" id="IPR015424">
    <property type="entry name" value="PyrdxlP-dep_Trfase"/>
</dbReference>
<dbReference type="InterPro" id="IPR005861">
    <property type="entry name" value="HisP_aminotrans"/>
</dbReference>
<comment type="catalytic activity">
    <reaction evidence="7">
        <text>L-histidinol phosphate + 2-oxoglutarate = 3-(imidazol-4-yl)-2-oxopropyl phosphate + L-glutamate</text>
        <dbReference type="Rhea" id="RHEA:23744"/>
        <dbReference type="ChEBI" id="CHEBI:16810"/>
        <dbReference type="ChEBI" id="CHEBI:29985"/>
        <dbReference type="ChEBI" id="CHEBI:57766"/>
        <dbReference type="ChEBI" id="CHEBI:57980"/>
        <dbReference type="EC" id="2.6.1.9"/>
    </reaction>
</comment>
<proteinExistence type="inferred from homology"/>
<evidence type="ECO:0000256" key="1">
    <source>
        <dbReference type="ARBA" id="ARBA00001933"/>
    </source>
</evidence>
<gene>
    <name evidence="7" type="primary">hisC</name>
    <name evidence="9" type="ORF">JOC95_001165</name>
</gene>
<evidence type="ECO:0000256" key="3">
    <source>
        <dbReference type="ARBA" id="ARBA00022576"/>
    </source>
</evidence>
<dbReference type="SUPFAM" id="SSF53383">
    <property type="entry name" value="PLP-dependent transferases"/>
    <property type="match status" value="1"/>
</dbReference>
<accession>A0ABS2NXB4</accession>
<dbReference type="GO" id="GO:0004400">
    <property type="term" value="F:histidinol-phosphate transaminase activity"/>
    <property type="evidence" value="ECO:0007669"/>
    <property type="project" value="UniProtKB-EC"/>
</dbReference>
<dbReference type="Gene3D" id="3.40.640.10">
    <property type="entry name" value="Type I PLP-dependent aspartate aminotransferase-like (Major domain)"/>
    <property type="match status" value="1"/>
</dbReference>
<comment type="cofactor">
    <cofactor evidence="1 7">
        <name>pyridoxal 5'-phosphate</name>
        <dbReference type="ChEBI" id="CHEBI:597326"/>
    </cofactor>
</comment>
<dbReference type="InterPro" id="IPR015422">
    <property type="entry name" value="PyrdxlP-dep_Trfase_small"/>
</dbReference>
<dbReference type="Pfam" id="PF00155">
    <property type="entry name" value="Aminotran_1_2"/>
    <property type="match status" value="1"/>
</dbReference>
<keyword evidence="6 7" id="KW-0368">Histidine biosynthesis</keyword>
<evidence type="ECO:0000259" key="8">
    <source>
        <dbReference type="Pfam" id="PF00155"/>
    </source>
</evidence>
<keyword evidence="10" id="KW-1185">Reference proteome</keyword>
<evidence type="ECO:0000256" key="6">
    <source>
        <dbReference type="ARBA" id="ARBA00023102"/>
    </source>
</evidence>
<comment type="subunit">
    <text evidence="2 7">Homodimer.</text>
</comment>
<evidence type="ECO:0000256" key="2">
    <source>
        <dbReference type="ARBA" id="ARBA00011738"/>
    </source>
</evidence>
<feature type="domain" description="Aminotransferase class I/classII large" evidence="8">
    <location>
        <begin position="35"/>
        <end position="355"/>
    </location>
</feature>
<dbReference type="NCBIfam" id="TIGR01141">
    <property type="entry name" value="hisC"/>
    <property type="match status" value="1"/>
</dbReference>
<reference evidence="9 10" key="1">
    <citation type="submission" date="2021-01" db="EMBL/GenBank/DDBJ databases">
        <title>Genomic Encyclopedia of Type Strains, Phase IV (KMG-IV): sequencing the most valuable type-strain genomes for metagenomic binning, comparative biology and taxonomic classification.</title>
        <authorList>
            <person name="Goeker M."/>
        </authorList>
    </citation>
    <scope>NUCLEOTIDE SEQUENCE [LARGE SCALE GENOMIC DNA]</scope>
    <source>
        <strain evidence="9 10">DSM 25879</strain>
    </source>
</reference>
<keyword evidence="3 7" id="KW-0032">Aminotransferase</keyword>
<dbReference type="PANTHER" id="PTHR43643:SF3">
    <property type="entry name" value="HISTIDINOL-PHOSPHATE AMINOTRANSFERASE"/>
    <property type="match status" value="1"/>
</dbReference>
<dbReference type="Proteomes" id="UP000737402">
    <property type="component" value="Unassembled WGS sequence"/>
</dbReference>
<dbReference type="RefSeq" id="WP_204414301.1">
    <property type="nucleotide sequence ID" value="NZ_JAFBED010000002.1"/>
</dbReference>
<evidence type="ECO:0000256" key="4">
    <source>
        <dbReference type="ARBA" id="ARBA00022679"/>
    </source>
</evidence>
<dbReference type="InterPro" id="IPR004839">
    <property type="entry name" value="Aminotransferase_I/II_large"/>
</dbReference>
<dbReference type="PANTHER" id="PTHR43643">
    <property type="entry name" value="HISTIDINOL-PHOSPHATE AMINOTRANSFERASE 2"/>
    <property type="match status" value="1"/>
</dbReference>
<dbReference type="HAMAP" id="MF_01023">
    <property type="entry name" value="HisC_aminotrans_2"/>
    <property type="match status" value="1"/>
</dbReference>
<evidence type="ECO:0000256" key="5">
    <source>
        <dbReference type="ARBA" id="ARBA00022898"/>
    </source>
</evidence>
<comment type="caution">
    <text evidence="9">The sequence shown here is derived from an EMBL/GenBank/DDBJ whole genome shotgun (WGS) entry which is preliminary data.</text>
</comment>
<evidence type="ECO:0000256" key="7">
    <source>
        <dbReference type="HAMAP-Rule" id="MF_01023"/>
    </source>
</evidence>